<organism evidence="7 8">
    <name type="scientific">Alcaligenes aquatilis</name>
    <dbReference type="NCBI Taxonomy" id="323284"/>
    <lineage>
        <taxon>Bacteria</taxon>
        <taxon>Pseudomonadati</taxon>
        <taxon>Pseudomonadota</taxon>
        <taxon>Betaproteobacteria</taxon>
        <taxon>Burkholderiales</taxon>
        <taxon>Alcaligenaceae</taxon>
        <taxon>Alcaligenes</taxon>
    </lineage>
</organism>
<dbReference type="KEGG" id="aaqu:D3M96_17690"/>
<feature type="transmembrane region" description="Helical" evidence="5">
    <location>
        <begin position="59"/>
        <end position="76"/>
    </location>
</feature>
<dbReference type="PANTHER" id="PTHR37422">
    <property type="entry name" value="TEICHURONIC ACID BIOSYNTHESIS PROTEIN TUAE"/>
    <property type="match status" value="1"/>
</dbReference>
<feature type="transmembrane region" description="Helical" evidence="5">
    <location>
        <begin position="34"/>
        <end position="52"/>
    </location>
</feature>
<feature type="transmembrane region" description="Helical" evidence="5">
    <location>
        <begin position="255"/>
        <end position="275"/>
    </location>
</feature>
<feature type="domain" description="O-antigen ligase-related" evidence="6">
    <location>
        <begin position="222"/>
        <end position="366"/>
    </location>
</feature>
<dbReference type="GO" id="GO:0016020">
    <property type="term" value="C:membrane"/>
    <property type="evidence" value="ECO:0007669"/>
    <property type="project" value="UniProtKB-SubCell"/>
</dbReference>
<dbReference type="AlphaFoldDB" id="A0A3G2HYR5"/>
<keyword evidence="2 5" id="KW-0812">Transmembrane</keyword>
<protein>
    <submittedName>
        <fullName evidence="7">O-antigen ligase domain-containing protein</fullName>
    </submittedName>
</protein>
<name>A0A3G2HYR5_9BURK</name>
<keyword evidence="4 5" id="KW-0472">Membrane</keyword>
<evidence type="ECO:0000256" key="2">
    <source>
        <dbReference type="ARBA" id="ARBA00022692"/>
    </source>
</evidence>
<feature type="transmembrane region" description="Helical" evidence="5">
    <location>
        <begin position="82"/>
        <end position="101"/>
    </location>
</feature>
<dbReference type="OrthoDB" id="6764644at2"/>
<evidence type="ECO:0000313" key="7">
    <source>
        <dbReference type="EMBL" id="AYN22214.1"/>
    </source>
</evidence>
<dbReference type="InterPro" id="IPR007016">
    <property type="entry name" value="O-antigen_ligase-rel_domated"/>
</dbReference>
<comment type="subcellular location">
    <subcellularLocation>
        <location evidence="1">Membrane</location>
        <topology evidence="1">Multi-pass membrane protein</topology>
    </subcellularLocation>
</comment>
<feature type="transmembrane region" description="Helical" evidence="5">
    <location>
        <begin position="349"/>
        <end position="370"/>
    </location>
</feature>
<feature type="transmembrane region" description="Helical" evidence="5">
    <location>
        <begin position="391"/>
        <end position="422"/>
    </location>
</feature>
<keyword evidence="7" id="KW-0436">Ligase</keyword>
<dbReference type="GO" id="GO:0016874">
    <property type="term" value="F:ligase activity"/>
    <property type="evidence" value="ECO:0007669"/>
    <property type="project" value="UniProtKB-KW"/>
</dbReference>
<gene>
    <name evidence="7" type="ORF">D3M96_17690</name>
</gene>
<feature type="transmembrane region" description="Helical" evidence="5">
    <location>
        <begin position="145"/>
        <end position="165"/>
    </location>
</feature>
<evidence type="ECO:0000256" key="3">
    <source>
        <dbReference type="ARBA" id="ARBA00022989"/>
    </source>
</evidence>
<dbReference type="Proteomes" id="UP000268070">
    <property type="component" value="Chromosome"/>
</dbReference>
<reference evidence="7 8" key="1">
    <citation type="submission" date="2018-09" db="EMBL/GenBank/DDBJ databases">
        <title>Complete genome sequence of the hydrocarbonoclastic bacterium Alcaligenes aquatilis QD168, isolated from a crude-oil polluted marine sediment of Central Chile.</title>
        <authorList>
            <person name="Duran R.E."/>
            <person name="Barra B."/>
            <person name="Salva-Serra F."/>
            <person name="Mendez V."/>
            <person name="Moore E.R.B."/>
            <person name="Seeger M."/>
        </authorList>
    </citation>
    <scope>NUCLEOTIDE SEQUENCE [LARGE SCALE GENOMIC DNA]</scope>
    <source>
        <strain evidence="7 8">QD168</strain>
    </source>
</reference>
<evidence type="ECO:0000256" key="1">
    <source>
        <dbReference type="ARBA" id="ARBA00004141"/>
    </source>
</evidence>
<feature type="transmembrane region" description="Helical" evidence="5">
    <location>
        <begin position="222"/>
        <end position="248"/>
    </location>
</feature>
<feature type="transmembrane region" description="Helical" evidence="5">
    <location>
        <begin position="177"/>
        <end position="202"/>
    </location>
</feature>
<dbReference type="EMBL" id="CP032153">
    <property type="protein sequence ID" value="AYN22214.1"/>
    <property type="molecule type" value="Genomic_DNA"/>
</dbReference>
<evidence type="ECO:0000313" key="8">
    <source>
        <dbReference type="Proteomes" id="UP000268070"/>
    </source>
</evidence>
<dbReference type="PANTHER" id="PTHR37422:SF13">
    <property type="entry name" value="LIPOPOLYSACCHARIDE BIOSYNTHESIS PROTEIN PA4999-RELATED"/>
    <property type="match status" value="1"/>
</dbReference>
<accession>A0A3G2HYR5</accession>
<evidence type="ECO:0000256" key="4">
    <source>
        <dbReference type="ARBA" id="ARBA00023136"/>
    </source>
</evidence>
<proteinExistence type="predicted"/>
<dbReference type="Pfam" id="PF04932">
    <property type="entry name" value="Wzy_C"/>
    <property type="match status" value="1"/>
</dbReference>
<feature type="transmembrane region" description="Helical" evidence="5">
    <location>
        <begin position="110"/>
        <end position="130"/>
    </location>
</feature>
<evidence type="ECO:0000259" key="6">
    <source>
        <dbReference type="Pfam" id="PF04932"/>
    </source>
</evidence>
<keyword evidence="3 5" id="KW-1133">Transmembrane helix</keyword>
<dbReference type="InterPro" id="IPR051533">
    <property type="entry name" value="WaaL-like"/>
</dbReference>
<evidence type="ECO:0000256" key="5">
    <source>
        <dbReference type="SAM" id="Phobius"/>
    </source>
</evidence>
<sequence>MDCYLCFQFSIFNFYSYKRYPKGINVIFIKKSNYIPMLISILSFTPITLISYEQTGLPLSDLLIPIGFIIYLLFFYTQYSLYISSIIFFSLLSILLSSLIFQQEIFYRNLFSLIFLIKPIFGFFIGYFFINTKNNINIFFKTSNIVILAFFAVCLLNIITVHNGIVRSDSYINGDFLGLPIFGTYGVNSLAAFYFICLFLSFFNFDFLNEFKSQKIICALNIIIITFFIVSSLSRMAILGALFAHLFFFLDRNQIYKSFSTLFFCILIVFLVNHFDFSSLSNFTEAKIDQIKLGLENKDLNYISSGRVALYYTALNEFFTNPFIGSYFGGYNSEISGFPETQGLSPHNMYITTFWKMGLIGGVVYFYFLYNAAKNSISNDNLIIKKWLTRFIIINAFILFNLWDVLVIPNYAFIFFLLLGIFSKNHENHTTKKSDATRVFN</sequence>